<dbReference type="EMBL" id="JWJG01000028">
    <property type="protein sequence ID" value="KIF82520.1"/>
    <property type="molecule type" value="Genomic_DNA"/>
</dbReference>
<proteinExistence type="predicted"/>
<dbReference type="OrthoDB" id="8776605at2"/>
<accession>A0A0C2BMP6</accession>
<comment type="caution">
    <text evidence="1">The sequence shown here is derived from an EMBL/GenBank/DDBJ whole genome shotgun (WGS) entry which is preliminary data.</text>
</comment>
<gene>
    <name evidence="1" type="ORF">TSA66_19600</name>
</gene>
<dbReference type="Proteomes" id="UP000031572">
    <property type="component" value="Unassembled WGS sequence"/>
</dbReference>
<name>A0A0C2BMP6_9BURK</name>
<reference evidence="1 2" key="1">
    <citation type="submission" date="2014-12" db="EMBL/GenBank/DDBJ databases">
        <title>Denitrispirillum autotrophicum gen. nov., sp. nov., Denitrifying, Facultatively Autotrophic Bacteria Isolated from Rice Paddy Soil.</title>
        <authorList>
            <person name="Ishii S."/>
            <person name="Ashida N."/>
            <person name="Ohno H."/>
            <person name="Otsuka S."/>
            <person name="Yokota A."/>
            <person name="Senoo K."/>
        </authorList>
    </citation>
    <scope>NUCLEOTIDE SEQUENCE [LARGE SCALE GENOMIC DNA]</scope>
    <source>
        <strain evidence="1 2">TSA66</strain>
    </source>
</reference>
<keyword evidence="2" id="KW-1185">Reference proteome</keyword>
<protein>
    <submittedName>
        <fullName evidence="1">Uncharacterized protein</fullName>
    </submittedName>
</protein>
<dbReference type="RefSeq" id="WP_040041194.1">
    <property type="nucleotide sequence ID" value="NZ_JWJG01000028.1"/>
</dbReference>
<dbReference type="AlphaFoldDB" id="A0A0C2BMP6"/>
<evidence type="ECO:0000313" key="1">
    <source>
        <dbReference type="EMBL" id="KIF82520.1"/>
    </source>
</evidence>
<organism evidence="1 2">
    <name type="scientific">Noviherbaspirillum autotrophicum</name>
    <dbReference type="NCBI Taxonomy" id="709839"/>
    <lineage>
        <taxon>Bacteria</taxon>
        <taxon>Pseudomonadati</taxon>
        <taxon>Pseudomonadota</taxon>
        <taxon>Betaproteobacteria</taxon>
        <taxon>Burkholderiales</taxon>
        <taxon>Oxalobacteraceae</taxon>
        <taxon>Noviherbaspirillum</taxon>
    </lineage>
</organism>
<evidence type="ECO:0000313" key="2">
    <source>
        <dbReference type="Proteomes" id="UP000031572"/>
    </source>
</evidence>
<sequence length="108" mass="12193">MQIDQVKDRFSQVEQCINNAAQTCEQSGDAPDQLRNFLAELEHESHHTRELVDQTQDDGEIRQCVDKMAKIGDRALQVFGGGNYVDDQLQVAVRQARKAISALKQTLH</sequence>